<name>A0A1G9PBP9_9EURY</name>
<organism evidence="1 2">
    <name type="scientific">Halogranum gelatinilyticum</name>
    <dbReference type="NCBI Taxonomy" id="660521"/>
    <lineage>
        <taxon>Archaea</taxon>
        <taxon>Methanobacteriati</taxon>
        <taxon>Methanobacteriota</taxon>
        <taxon>Stenosarchaea group</taxon>
        <taxon>Halobacteria</taxon>
        <taxon>Halobacteriales</taxon>
        <taxon>Haloferacaceae</taxon>
    </lineage>
</organism>
<dbReference type="Proteomes" id="UP000199451">
    <property type="component" value="Unassembled WGS sequence"/>
</dbReference>
<sequence length="81" mass="9208">MGGTHRIRLTERDSMERGVRCPNCGSYTSFHDIIATGHCRGIHRREEPCETALAIDLVVREVEIHEREFEAESVGTLEPED</sequence>
<dbReference type="STRING" id="660521.SAMN04487949_0302"/>
<reference evidence="2" key="1">
    <citation type="submission" date="2016-10" db="EMBL/GenBank/DDBJ databases">
        <authorList>
            <person name="Varghese N."/>
            <person name="Submissions S."/>
        </authorList>
    </citation>
    <scope>NUCLEOTIDE SEQUENCE [LARGE SCALE GENOMIC DNA]</scope>
    <source>
        <strain evidence="2">CGMCC 1.10119</strain>
    </source>
</reference>
<dbReference type="AlphaFoldDB" id="A0A1G9PBP9"/>
<keyword evidence="2" id="KW-1185">Reference proteome</keyword>
<evidence type="ECO:0000313" key="1">
    <source>
        <dbReference type="EMBL" id="SDL95647.1"/>
    </source>
</evidence>
<accession>A0A1G9PBP9</accession>
<protein>
    <submittedName>
        <fullName evidence="1">Uncharacterized protein</fullName>
    </submittedName>
</protein>
<evidence type="ECO:0000313" key="2">
    <source>
        <dbReference type="Proteomes" id="UP000199451"/>
    </source>
</evidence>
<proteinExistence type="predicted"/>
<gene>
    <name evidence="1" type="ORF">SAMN04487949_0302</name>
</gene>
<dbReference type="EMBL" id="FNHL01000001">
    <property type="protein sequence ID" value="SDL95647.1"/>
    <property type="molecule type" value="Genomic_DNA"/>
</dbReference>